<evidence type="ECO:0000313" key="1">
    <source>
        <dbReference type="EMBL" id="MED6113127.1"/>
    </source>
</evidence>
<protein>
    <recommendedName>
        <fullName evidence="3">Ubiquitin-like protease family profile domain-containing protein</fullName>
    </recommendedName>
</protein>
<reference evidence="1 2" key="1">
    <citation type="journal article" date="2023" name="Plants (Basel)">
        <title>Bridging the Gap: Combining Genomics and Transcriptomics Approaches to Understand Stylosanthes scabra, an Orphan Legume from the Brazilian Caatinga.</title>
        <authorList>
            <person name="Ferreira-Neto J.R.C."/>
            <person name="da Silva M.D."/>
            <person name="Binneck E."/>
            <person name="de Melo N.F."/>
            <person name="da Silva R.H."/>
            <person name="de Melo A.L.T.M."/>
            <person name="Pandolfi V."/>
            <person name="Bustamante F.O."/>
            <person name="Brasileiro-Vidal A.C."/>
            <person name="Benko-Iseppon A.M."/>
        </authorList>
    </citation>
    <scope>NUCLEOTIDE SEQUENCE [LARGE SCALE GENOMIC DNA]</scope>
    <source>
        <tissue evidence="1">Leaves</tissue>
    </source>
</reference>
<name>A0ABU6QNR1_9FABA</name>
<comment type="caution">
    <text evidence="1">The sequence shown here is derived from an EMBL/GenBank/DDBJ whole genome shotgun (WGS) entry which is preliminary data.</text>
</comment>
<dbReference type="Proteomes" id="UP001341840">
    <property type="component" value="Unassembled WGS sequence"/>
</dbReference>
<keyword evidence="2" id="KW-1185">Reference proteome</keyword>
<gene>
    <name evidence="1" type="ORF">PIB30_067987</name>
</gene>
<sequence>MAPTKCIDLQMVSLMYHILNREENPRFERDVYCVPPEILTMMFDTYGTNYLDKKTKLPYLLSQMKDQEYMEFVDREKLKTYSTCNILNQLRVWAGAPSLLKKATISLQLRCVEVPKQSNPTDYGVYVMKWIVLLDTTTLSGCYTFTCRYNIEKCGQLDEFRKKIVSKLILSKENTLRVEAINQANKMGRQTKPSTALKSPYVQISTAELGKKTLIDIL</sequence>
<evidence type="ECO:0000313" key="2">
    <source>
        <dbReference type="Proteomes" id="UP001341840"/>
    </source>
</evidence>
<evidence type="ECO:0008006" key="3">
    <source>
        <dbReference type="Google" id="ProtNLM"/>
    </source>
</evidence>
<accession>A0ABU6QNR1</accession>
<dbReference type="EMBL" id="JASCZI010000720">
    <property type="protein sequence ID" value="MED6113127.1"/>
    <property type="molecule type" value="Genomic_DNA"/>
</dbReference>
<organism evidence="1 2">
    <name type="scientific">Stylosanthes scabra</name>
    <dbReference type="NCBI Taxonomy" id="79078"/>
    <lineage>
        <taxon>Eukaryota</taxon>
        <taxon>Viridiplantae</taxon>
        <taxon>Streptophyta</taxon>
        <taxon>Embryophyta</taxon>
        <taxon>Tracheophyta</taxon>
        <taxon>Spermatophyta</taxon>
        <taxon>Magnoliopsida</taxon>
        <taxon>eudicotyledons</taxon>
        <taxon>Gunneridae</taxon>
        <taxon>Pentapetalae</taxon>
        <taxon>rosids</taxon>
        <taxon>fabids</taxon>
        <taxon>Fabales</taxon>
        <taxon>Fabaceae</taxon>
        <taxon>Papilionoideae</taxon>
        <taxon>50 kb inversion clade</taxon>
        <taxon>dalbergioids sensu lato</taxon>
        <taxon>Dalbergieae</taxon>
        <taxon>Pterocarpus clade</taxon>
        <taxon>Stylosanthes</taxon>
    </lineage>
</organism>
<proteinExistence type="predicted"/>